<dbReference type="GO" id="GO:0016765">
    <property type="term" value="F:transferase activity, transferring alkyl or aryl (other than methyl) groups"/>
    <property type="evidence" value="ECO:0007669"/>
    <property type="project" value="InterPro"/>
</dbReference>
<comment type="caution">
    <text evidence="3">The sequence shown here is derived from an EMBL/GenBank/DDBJ whole genome shotgun (WGS) entry which is preliminary data.</text>
</comment>
<dbReference type="GO" id="GO:0009820">
    <property type="term" value="P:alkaloid metabolic process"/>
    <property type="evidence" value="ECO:0007669"/>
    <property type="project" value="InterPro"/>
</dbReference>
<name>A0A8H4LW75_9HYPO</name>
<evidence type="ECO:0000313" key="4">
    <source>
        <dbReference type="Proteomes" id="UP000557566"/>
    </source>
</evidence>
<evidence type="ECO:0000313" key="3">
    <source>
        <dbReference type="EMBL" id="KAF4506061.1"/>
    </source>
</evidence>
<evidence type="ECO:0000256" key="2">
    <source>
        <dbReference type="SAM" id="MobiDB-lite"/>
    </source>
</evidence>
<accession>A0A8H4LW75</accession>
<organism evidence="3 4">
    <name type="scientific">Ophiocordyceps sinensis</name>
    <dbReference type="NCBI Taxonomy" id="72228"/>
    <lineage>
        <taxon>Eukaryota</taxon>
        <taxon>Fungi</taxon>
        <taxon>Dikarya</taxon>
        <taxon>Ascomycota</taxon>
        <taxon>Pezizomycotina</taxon>
        <taxon>Sordariomycetes</taxon>
        <taxon>Hypocreomycetidae</taxon>
        <taxon>Hypocreales</taxon>
        <taxon>Ophiocordycipitaceae</taxon>
        <taxon>Ophiocordyceps</taxon>
    </lineage>
</organism>
<proteinExistence type="predicted"/>
<feature type="region of interest" description="Disordered" evidence="2">
    <location>
        <begin position="67"/>
        <end position="86"/>
    </location>
</feature>
<reference evidence="3 4" key="1">
    <citation type="journal article" date="2020" name="Genome Biol. Evol.">
        <title>A new high-quality draft genome assembly of the Chinese cordyceps Ophiocordyceps sinensis.</title>
        <authorList>
            <person name="Shu R."/>
            <person name="Zhang J."/>
            <person name="Meng Q."/>
            <person name="Zhang H."/>
            <person name="Zhou G."/>
            <person name="Li M."/>
            <person name="Wu P."/>
            <person name="Zhao Y."/>
            <person name="Chen C."/>
            <person name="Qin Q."/>
        </authorList>
    </citation>
    <scope>NUCLEOTIDE SEQUENCE [LARGE SCALE GENOMIC DNA]</scope>
    <source>
        <strain evidence="3 4">IOZ07</strain>
    </source>
</reference>
<dbReference type="EMBL" id="JAAVMX010000007">
    <property type="protein sequence ID" value="KAF4506061.1"/>
    <property type="molecule type" value="Genomic_DNA"/>
</dbReference>
<evidence type="ECO:0000256" key="1">
    <source>
        <dbReference type="ARBA" id="ARBA00022679"/>
    </source>
</evidence>
<keyword evidence="4" id="KW-1185">Reference proteome</keyword>
<dbReference type="InterPro" id="IPR017795">
    <property type="entry name" value="ABBA_NscD-like"/>
</dbReference>
<dbReference type="OrthoDB" id="3354387at2759"/>
<protein>
    <submittedName>
        <fullName evidence="3">Uncharacterized protein</fullName>
    </submittedName>
</protein>
<dbReference type="Proteomes" id="UP000557566">
    <property type="component" value="Unassembled WGS sequence"/>
</dbReference>
<keyword evidence="1" id="KW-0808">Transferase</keyword>
<dbReference type="AlphaFoldDB" id="A0A8H4LW75"/>
<dbReference type="Pfam" id="PF11991">
    <property type="entry name" value="Trp_DMAT"/>
    <property type="match status" value="1"/>
</dbReference>
<gene>
    <name evidence="3" type="ORF">G6O67_006183</name>
</gene>
<sequence length="86" mass="9544">MEQATVKPEVRYTLDASNLLSGTEMDPLSQDPTIQLLRRLRSALPPLDLTWMDHFLPTLFDDDRQIHSGGSRGGQARVDHAALSAT</sequence>